<feature type="domain" description="Cation-transporting P-type ATPase C-terminal" evidence="21">
    <location>
        <begin position="718"/>
        <end position="756"/>
    </location>
</feature>
<dbReference type="InterPro" id="IPR023299">
    <property type="entry name" value="ATPase_P-typ_cyto_dom_N"/>
</dbReference>
<evidence type="ECO:0000259" key="20">
    <source>
        <dbReference type="Pfam" id="PF00122"/>
    </source>
</evidence>
<dbReference type="SFLD" id="SFLDG00002">
    <property type="entry name" value="C1.7:_P-type_atpase_like"/>
    <property type="match status" value="1"/>
</dbReference>
<dbReference type="GO" id="GO:0005524">
    <property type="term" value="F:ATP binding"/>
    <property type="evidence" value="ECO:0007669"/>
    <property type="project" value="UniProtKB-KW"/>
</dbReference>
<keyword evidence="3" id="KW-1003">Cell membrane</keyword>
<dbReference type="InterPro" id="IPR006414">
    <property type="entry name" value="P-type_ATPase_IID"/>
</dbReference>
<keyword evidence="2" id="KW-0813">Transport</keyword>
<feature type="transmembrane region" description="Helical" evidence="19">
    <location>
        <begin position="812"/>
        <end position="831"/>
    </location>
</feature>
<dbReference type="NCBIfam" id="TIGR01494">
    <property type="entry name" value="ATPase_P-type"/>
    <property type="match status" value="3"/>
</dbReference>
<keyword evidence="10" id="KW-0630">Potassium</keyword>
<gene>
    <name evidence="22" type="primary">ENA1_1</name>
    <name evidence="22" type="ORF">HK097_007887</name>
</gene>
<feature type="transmembrane region" description="Helical" evidence="19">
    <location>
        <begin position="207"/>
        <end position="225"/>
    </location>
</feature>
<dbReference type="GO" id="GO:0046873">
    <property type="term" value="F:metal ion transmembrane transporter activity"/>
    <property type="evidence" value="ECO:0007669"/>
    <property type="project" value="UniProtKB-ARBA"/>
</dbReference>
<dbReference type="GO" id="GO:0140352">
    <property type="term" value="P:export from cell"/>
    <property type="evidence" value="ECO:0007669"/>
    <property type="project" value="UniProtKB-ARBA"/>
</dbReference>
<dbReference type="Pfam" id="PF00689">
    <property type="entry name" value="Cation_ATPase_C"/>
    <property type="match status" value="2"/>
</dbReference>
<dbReference type="PRINTS" id="PR00120">
    <property type="entry name" value="HATPASE"/>
</dbReference>
<dbReference type="SUPFAM" id="SSF81653">
    <property type="entry name" value="Calcium ATPase, transduction domain A"/>
    <property type="match status" value="1"/>
</dbReference>
<dbReference type="Gene3D" id="2.70.150.10">
    <property type="entry name" value="Calcium-transporting ATPase, cytoplasmic transduction domain A"/>
    <property type="match status" value="1"/>
</dbReference>
<evidence type="ECO:0000256" key="19">
    <source>
        <dbReference type="SAM" id="Phobius"/>
    </source>
</evidence>
<evidence type="ECO:0000256" key="5">
    <source>
        <dbReference type="ARBA" id="ARBA00022692"/>
    </source>
</evidence>
<feature type="domain" description="Cation-transporting P-type ATPase C-terminal" evidence="21">
    <location>
        <begin position="798"/>
        <end position="957"/>
    </location>
</feature>
<organism evidence="22 23">
    <name type="scientific">Rhizophlyctis rosea</name>
    <dbReference type="NCBI Taxonomy" id="64517"/>
    <lineage>
        <taxon>Eukaryota</taxon>
        <taxon>Fungi</taxon>
        <taxon>Fungi incertae sedis</taxon>
        <taxon>Chytridiomycota</taxon>
        <taxon>Chytridiomycota incertae sedis</taxon>
        <taxon>Chytridiomycetes</taxon>
        <taxon>Rhizophlyctidales</taxon>
        <taxon>Rhizophlyctidaceae</taxon>
        <taxon>Rhizophlyctis</taxon>
    </lineage>
</organism>
<dbReference type="PANTHER" id="PTHR42861">
    <property type="entry name" value="CALCIUM-TRANSPORTING ATPASE"/>
    <property type="match status" value="1"/>
</dbReference>
<dbReference type="SFLD" id="SFLDS00003">
    <property type="entry name" value="Haloacid_Dehalogenase"/>
    <property type="match status" value="1"/>
</dbReference>
<dbReference type="FunFam" id="3.40.50.1000:FF:000028">
    <property type="entry name" value="Calcium-transporting P-type ATPase, putative"/>
    <property type="match status" value="1"/>
</dbReference>
<dbReference type="InterPro" id="IPR001757">
    <property type="entry name" value="P_typ_ATPase"/>
</dbReference>
<dbReference type="Pfam" id="PF08282">
    <property type="entry name" value="Hydrolase_3"/>
    <property type="match status" value="1"/>
</dbReference>
<feature type="transmembrane region" description="Helical" evidence="19">
    <location>
        <begin position="22"/>
        <end position="40"/>
    </location>
</feature>
<dbReference type="Gene3D" id="3.40.1110.10">
    <property type="entry name" value="Calcium-transporting ATPase, cytoplasmic domain N"/>
    <property type="match status" value="1"/>
</dbReference>
<keyword evidence="12 19" id="KW-1133">Transmembrane helix</keyword>
<dbReference type="GO" id="GO:0019829">
    <property type="term" value="F:ATPase-coupled monoatomic cation transmembrane transporter activity"/>
    <property type="evidence" value="ECO:0007669"/>
    <property type="project" value="InterPro"/>
</dbReference>
<accession>A0AAD5SJD9</accession>
<keyword evidence="13" id="KW-0915">Sodium</keyword>
<keyword evidence="8" id="KW-0067">ATP-binding</keyword>
<evidence type="ECO:0000256" key="10">
    <source>
        <dbReference type="ARBA" id="ARBA00022958"/>
    </source>
</evidence>
<evidence type="ECO:0000256" key="9">
    <source>
        <dbReference type="ARBA" id="ARBA00022842"/>
    </source>
</evidence>
<dbReference type="AlphaFoldDB" id="A0AAD5SJD9"/>
<keyword evidence="11" id="KW-1278">Translocase</keyword>
<keyword evidence="23" id="KW-1185">Reference proteome</keyword>
<evidence type="ECO:0000256" key="1">
    <source>
        <dbReference type="ARBA" id="ARBA00004651"/>
    </source>
</evidence>
<comment type="caution">
    <text evidence="22">The sequence shown here is derived from an EMBL/GenBank/DDBJ whole genome shotgun (WGS) entry which is preliminary data.</text>
</comment>
<dbReference type="Pfam" id="PF00122">
    <property type="entry name" value="E1-E2_ATPase"/>
    <property type="match status" value="1"/>
</dbReference>
<dbReference type="InterPro" id="IPR018303">
    <property type="entry name" value="ATPase_P-typ_P_site"/>
</dbReference>
<dbReference type="SUPFAM" id="SSF56784">
    <property type="entry name" value="HAD-like"/>
    <property type="match status" value="1"/>
</dbReference>
<dbReference type="GO" id="GO:0005886">
    <property type="term" value="C:plasma membrane"/>
    <property type="evidence" value="ECO:0007669"/>
    <property type="project" value="UniProtKB-SubCell"/>
</dbReference>
<dbReference type="GO" id="GO:0006813">
    <property type="term" value="P:potassium ion transport"/>
    <property type="evidence" value="ECO:0007669"/>
    <property type="project" value="UniProtKB-KW"/>
</dbReference>
<evidence type="ECO:0000256" key="2">
    <source>
        <dbReference type="ARBA" id="ARBA00022448"/>
    </source>
</evidence>
<evidence type="ECO:0000256" key="8">
    <source>
        <dbReference type="ARBA" id="ARBA00022840"/>
    </source>
</evidence>
<dbReference type="PRINTS" id="PR00119">
    <property type="entry name" value="CATATPASE"/>
</dbReference>
<feature type="transmembrane region" description="Helical" evidence="19">
    <location>
        <begin position="902"/>
        <end position="921"/>
    </location>
</feature>
<feature type="transmembrane region" description="Helical" evidence="19">
    <location>
        <begin position="933"/>
        <end position="955"/>
    </location>
</feature>
<dbReference type="InterPro" id="IPR059000">
    <property type="entry name" value="ATPase_P-type_domA"/>
</dbReference>
<dbReference type="Proteomes" id="UP001212841">
    <property type="component" value="Unassembled WGS sequence"/>
</dbReference>
<evidence type="ECO:0000256" key="3">
    <source>
        <dbReference type="ARBA" id="ARBA00022475"/>
    </source>
</evidence>
<evidence type="ECO:0000256" key="11">
    <source>
        <dbReference type="ARBA" id="ARBA00022967"/>
    </source>
</evidence>
<dbReference type="SUPFAM" id="SSF81660">
    <property type="entry name" value="Metal cation-transporting ATPase, ATP-binding domain N"/>
    <property type="match status" value="1"/>
</dbReference>
<evidence type="ECO:0000256" key="12">
    <source>
        <dbReference type="ARBA" id="ARBA00022989"/>
    </source>
</evidence>
<dbReference type="FunFam" id="2.70.150.10:FF:000016">
    <property type="entry name" value="Calcium-transporting P-type ATPase putative"/>
    <property type="match status" value="1"/>
</dbReference>
<dbReference type="GO" id="GO:0006814">
    <property type="term" value="P:sodium ion transport"/>
    <property type="evidence" value="ECO:0007669"/>
    <property type="project" value="UniProtKB-KW"/>
</dbReference>
<evidence type="ECO:0000256" key="14">
    <source>
        <dbReference type="ARBA" id="ARBA00023065"/>
    </source>
</evidence>
<dbReference type="GO" id="GO:0015662">
    <property type="term" value="F:P-type ion transporter activity"/>
    <property type="evidence" value="ECO:0007669"/>
    <property type="project" value="UniProtKB-ARBA"/>
</dbReference>
<dbReference type="GO" id="GO:0046872">
    <property type="term" value="F:metal ion binding"/>
    <property type="evidence" value="ECO:0007669"/>
    <property type="project" value="UniProtKB-KW"/>
</dbReference>
<dbReference type="NCBIfam" id="TIGR01523">
    <property type="entry name" value="ATPase-IID_K-Na"/>
    <property type="match status" value="1"/>
</dbReference>
<feature type="transmembrane region" description="Helical" evidence="19">
    <location>
        <begin position="860"/>
        <end position="881"/>
    </location>
</feature>
<keyword evidence="14" id="KW-0406">Ion transport</keyword>
<feature type="transmembrane region" description="Helical" evidence="19">
    <location>
        <begin position="237"/>
        <end position="262"/>
    </location>
</feature>
<dbReference type="InterPro" id="IPR023214">
    <property type="entry name" value="HAD_sf"/>
</dbReference>
<evidence type="ECO:0000256" key="6">
    <source>
        <dbReference type="ARBA" id="ARBA00022723"/>
    </source>
</evidence>
<comment type="subcellular location">
    <subcellularLocation>
        <location evidence="1">Cell membrane</location>
        <topology evidence="1">Multi-pass membrane protein</topology>
    </subcellularLocation>
</comment>
<dbReference type="GO" id="GO:0098662">
    <property type="term" value="P:inorganic cation transmembrane transport"/>
    <property type="evidence" value="ECO:0007669"/>
    <property type="project" value="UniProtKB-ARBA"/>
</dbReference>
<keyword evidence="5 19" id="KW-0812">Transmembrane</keyword>
<dbReference type="InterPro" id="IPR023298">
    <property type="entry name" value="ATPase_P-typ_TM_dom_sf"/>
</dbReference>
<reference evidence="22" key="1">
    <citation type="submission" date="2020-05" db="EMBL/GenBank/DDBJ databases">
        <title>Phylogenomic resolution of chytrid fungi.</title>
        <authorList>
            <person name="Stajich J.E."/>
            <person name="Amses K."/>
            <person name="Simmons R."/>
            <person name="Seto K."/>
            <person name="Myers J."/>
            <person name="Bonds A."/>
            <person name="Quandt C.A."/>
            <person name="Barry K."/>
            <person name="Liu P."/>
            <person name="Grigoriev I."/>
            <person name="Longcore J.E."/>
            <person name="James T.Y."/>
        </authorList>
    </citation>
    <scope>NUCLEOTIDE SEQUENCE</scope>
    <source>
        <strain evidence="22">JEL0318</strain>
    </source>
</reference>
<evidence type="ECO:0000256" key="7">
    <source>
        <dbReference type="ARBA" id="ARBA00022741"/>
    </source>
</evidence>
<comment type="similarity">
    <text evidence="17">Belongs to the cation transport ATPase (P-type) (TC 3.A.3) family.</text>
</comment>
<protein>
    <recommendedName>
        <fullName evidence="18">Sodium/potassium exporting P-type ATPase 1</fullName>
    </recommendedName>
</protein>
<keyword evidence="16" id="KW-0739">Sodium transport</keyword>
<feature type="transmembrane region" description="Helical" evidence="19">
    <location>
        <begin position="688"/>
        <end position="709"/>
    </location>
</feature>
<dbReference type="Gene3D" id="1.20.1110.10">
    <property type="entry name" value="Calcium-transporting ATPase, transmembrane domain"/>
    <property type="match status" value="2"/>
</dbReference>
<evidence type="ECO:0000256" key="18">
    <source>
        <dbReference type="ARBA" id="ARBA00073741"/>
    </source>
</evidence>
<name>A0AAD5SJD9_9FUNG</name>
<feature type="domain" description="P-type ATPase A" evidence="20">
    <location>
        <begin position="52"/>
        <end position="168"/>
    </location>
</feature>
<keyword evidence="4" id="KW-0633">Potassium transport</keyword>
<evidence type="ECO:0000256" key="15">
    <source>
        <dbReference type="ARBA" id="ARBA00023136"/>
    </source>
</evidence>
<keyword evidence="9" id="KW-0460">Magnesium</keyword>
<evidence type="ECO:0000313" key="22">
    <source>
        <dbReference type="EMBL" id="KAJ3056163.1"/>
    </source>
</evidence>
<dbReference type="InterPro" id="IPR008250">
    <property type="entry name" value="ATPase_P-typ_transduc_dom_A_sf"/>
</dbReference>
<keyword evidence="6" id="KW-0479">Metal-binding</keyword>
<dbReference type="InterPro" id="IPR036412">
    <property type="entry name" value="HAD-like_sf"/>
</dbReference>
<dbReference type="EMBL" id="JADGJD010000043">
    <property type="protein sequence ID" value="KAJ3056163.1"/>
    <property type="molecule type" value="Genomic_DNA"/>
</dbReference>
<dbReference type="SFLD" id="SFLDF00027">
    <property type="entry name" value="p-type_atpase"/>
    <property type="match status" value="1"/>
</dbReference>
<feature type="transmembrane region" description="Helical" evidence="19">
    <location>
        <begin position="721"/>
        <end position="742"/>
    </location>
</feature>
<dbReference type="InterPro" id="IPR006068">
    <property type="entry name" value="ATPase_P-typ_cation-transptr_C"/>
</dbReference>
<evidence type="ECO:0000259" key="21">
    <source>
        <dbReference type="Pfam" id="PF00689"/>
    </source>
</evidence>
<evidence type="ECO:0000256" key="16">
    <source>
        <dbReference type="ARBA" id="ARBA00023201"/>
    </source>
</evidence>
<dbReference type="Gene3D" id="3.40.50.1000">
    <property type="entry name" value="HAD superfamily/HAD-like"/>
    <property type="match status" value="1"/>
</dbReference>
<keyword evidence="15 19" id="KW-0472">Membrane</keyword>
<keyword evidence="7" id="KW-0547">Nucleotide-binding</keyword>
<dbReference type="Pfam" id="PF13246">
    <property type="entry name" value="Cation_ATPase"/>
    <property type="match status" value="1"/>
</dbReference>
<dbReference type="SUPFAM" id="SSF81665">
    <property type="entry name" value="Calcium ATPase, transmembrane domain M"/>
    <property type="match status" value="2"/>
</dbReference>
<evidence type="ECO:0000313" key="23">
    <source>
        <dbReference type="Proteomes" id="UP001212841"/>
    </source>
</evidence>
<dbReference type="PROSITE" id="PS00154">
    <property type="entry name" value="ATPASE_E1_E2"/>
    <property type="match status" value="1"/>
</dbReference>
<dbReference type="GO" id="GO:0016887">
    <property type="term" value="F:ATP hydrolysis activity"/>
    <property type="evidence" value="ECO:0007669"/>
    <property type="project" value="InterPro"/>
</dbReference>
<dbReference type="InterPro" id="IPR044492">
    <property type="entry name" value="P_typ_ATPase_HD_dom"/>
</dbReference>
<evidence type="ECO:0000256" key="4">
    <source>
        <dbReference type="ARBA" id="ARBA00022538"/>
    </source>
</evidence>
<sequence length="974" mass="105664">MNFVLLIAIACAGAVKDLVQIVVLIIIITINTLIGFYQEFRSEKTMAALRSLASPTARLLRNGNLQSLPSNQVVPGDIIFLEEGDQVPADIRLFEAVNLQIDEMLLTGESVPVVKNSELITNADGGDVMLGDRKNLAFSSTVVTRGRGKGIVFATGLKTEVGKIAVLLDSAGKSPKLTKPRDRFLKVVGWGVEGDGKTPLQHTMDRMMLVLLGCAIVLAIVVFGAQRFRVGPETALYAIAVAIAIVPEGLPAVLTVTFAFGVKTMAKQKALVRRIASVEALGMVTNICSDKTGTLTEGRMTVKELRIAGKSYLVQGTGLDPTNGGIESEGIAIIEDQIREDGLLSEFAAAAGLCNNSTLHAPHGDHPDWSAVGDPTEIALQVLAHRLHFPGKNEATCRNLDFVHEHPFDSTLKRMTVLYQTQYNVSATPAVGLTTESEGEILLKVYMKGALERVLECCEGYYDSDCKIVKPVSDEFRACIEKEMEEIASQGLRVLAFAHRVVKVKALPDVENRTKMESGFVFLGLSGMYDPPRASSRPSVQTCREAGILVHMATGDHVHTATAIAKQIGILRNGQENLVCTATQFDNLTETEIDTMPELPLVLARCSPETKVKFIRALHRRGKFVAMTGDGTNDAPAIKLADIGIAMGQNGSDVAKEASDIVLTDDNFESIVKAVSEGRRIYSNIVKLALSFLSTNVAEIVALIIALAVRNHHNEAIFPMSPIQVLWINLMTSTPLAFGLAVERASDDVMKVPPRGVKLEKSNDTVPSTSTMSDQTFELTDVSRSDELTANPVHGAAKSTSIFTQEFMWDNMVFGILLGLISLFAFIISLFTSELGTNVPSEQCNAEGSESLVPECEGVLRARAVIFLTLGLALLVHGWNCRDNRKSLFALPMFPGKTKGNNALVVGLVIAFVFLVLPVYIPGLNTVVFKQRPIGWEWGIVVGGCVVFVLFSEIYKAGKRRYFAKRVEHVDLVV</sequence>
<evidence type="ECO:0000256" key="17">
    <source>
        <dbReference type="ARBA" id="ARBA00038148"/>
    </source>
</evidence>
<evidence type="ECO:0000256" key="13">
    <source>
        <dbReference type="ARBA" id="ARBA00023053"/>
    </source>
</evidence>
<proteinExistence type="inferred from homology"/>